<dbReference type="Proteomes" id="UP000068250">
    <property type="component" value="Chromosome I"/>
</dbReference>
<feature type="domain" description="Phage neck terminator protein gp12-like" evidence="1">
    <location>
        <begin position="21"/>
        <end position="174"/>
    </location>
</feature>
<gene>
    <name evidence="2" type="ORF">AGA_885</name>
    <name evidence="3" type="ORF">GOB80_07185</name>
</gene>
<dbReference type="NCBIfam" id="NF047498">
    <property type="entry name" value="LIC_12616_fam"/>
    <property type="match status" value="1"/>
</dbReference>
<dbReference type="RefSeq" id="WP_157065296.1">
    <property type="nucleotide sequence ID" value="NZ_LN609302.1"/>
</dbReference>
<keyword evidence="5" id="KW-1185">Reference proteome</keyword>
<dbReference type="PATRIC" id="fig|431306.5.peg.878"/>
<proteinExistence type="predicted"/>
<dbReference type="STRING" id="431306.AGA_885"/>
<evidence type="ECO:0000313" key="4">
    <source>
        <dbReference type="Proteomes" id="UP000068250"/>
    </source>
</evidence>
<dbReference type="Pfam" id="PF23961">
    <property type="entry name" value="Phage_tail_terminator_9"/>
    <property type="match status" value="1"/>
</dbReference>
<dbReference type="EMBL" id="LN609302">
    <property type="protein sequence ID" value="CEF54625.1"/>
    <property type="molecule type" value="Genomic_DNA"/>
</dbReference>
<dbReference type="AlphaFoldDB" id="A0A0U5BI06"/>
<dbReference type="OrthoDB" id="7507242at2"/>
<sequence>MVEGSGNSADAYYVISPTESEIYKAVGQWLQSILPTGMGVVQGQQNRNAAPRDPFAVMVIIGRERIATNGWTYDGKATRTLTEQVQVTMQVNLFGPASSNQMQVVTALWRDMQAVDFFRSLGVPIAPLTTSTTRQLGFETGERQYDDLWTVDLTMQVTLTTRLPQQFATSIPINLVEVVTAYPATE</sequence>
<accession>A0A0U5BI06</accession>
<organism evidence="2 4">
    <name type="scientific">Acetobacter ghanensis</name>
    <dbReference type="NCBI Taxonomy" id="431306"/>
    <lineage>
        <taxon>Bacteria</taxon>
        <taxon>Pseudomonadati</taxon>
        <taxon>Pseudomonadota</taxon>
        <taxon>Alphaproteobacteria</taxon>
        <taxon>Acetobacterales</taxon>
        <taxon>Acetobacteraceae</taxon>
        <taxon>Acetobacter</taxon>
    </lineage>
</organism>
<evidence type="ECO:0000259" key="1">
    <source>
        <dbReference type="Pfam" id="PF23961"/>
    </source>
</evidence>
<reference evidence="3 5" key="3">
    <citation type="journal article" date="2020" name="Int. J. Syst. Evol. Microbiol.">
        <title>Novel acetic acid bacteria from cider fermentations: Acetobacter conturbans sp. nov. and Acetobacter fallax sp. nov.</title>
        <authorList>
            <person name="Sombolestani A.S."/>
            <person name="Cleenwerck I."/>
            <person name="Cnockaert M."/>
            <person name="Borremans W."/>
            <person name="Wieme A.D."/>
            <person name="De Vuyst L."/>
            <person name="Vandamme P."/>
        </authorList>
    </citation>
    <scope>NUCLEOTIDE SEQUENCE [LARGE SCALE GENOMIC DNA]</scope>
    <source>
        <strain evidence="3 5">LMG 23848</strain>
    </source>
</reference>
<name>A0A0U5BI06_9PROT</name>
<reference evidence="2" key="1">
    <citation type="submission" date="2014-09" db="EMBL/GenBank/DDBJ databases">
        <authorList>
            <person name="Magalhaes I.L.F."/>
            <person name="Oliveira U."/>
            <person name="Santos F.R."/>
            <person name="Vidigal T.H.D.A."/>
            <person name="Brescovit A.D."/>
            <person name="Santos A.J."/>
        </authorList>
    </citation>
    <scope>NUCLEOTIDE SEQUENCE</scope>
    <source>
        <strain evidence="2">LMG 23848T</strain>
    </source>
</reference>
<dbReference type="EMBL" id="WOTE01000003">
    <property type="protein sequence ID" value="NHO39472.1"/>
    <property type="molecule type" value="Genomic_DNA"/>
</dbReference>
<evidence type="ECO:0000313" key="3">
    <source>
        <dbReference type="EMBL" id="NHO39472.1"/>
    </source>
</evidence>
<evidence type="ECO:0000313" key="2">
    <source>
        <dbReference type="EMBL" id="CEF54625.1"/>
    </source>
</evidence>
<protein>
    <submittedName>
        <fullName evidence="2">Burkholderia phage Bcep781 gp05</fullName>
    </submittedName>
</protein>
<reference evidence="4" key="2">
    <citation type="submission" date="2014-09" db="EMBL/GenBank/DDBJ databases">
        <authorList>
            <person name="Illeghems K.G."/>
        </authorList>
    </citation>
    <scope>NUCLEOTIDE SEQUENCE [LARGE SCALE GENOMIC DNA]</scope>
    <source>
        <strain evidence="4">LMG 23848T</strain>
    </source>
</reference>
<dbReference type="InterPro" id="IPR057087">
    <property type="entry name" value="Gp12-like"/>
</dbReference>
<evidence type="ECO:0000313" key="5">
    <source>
        <dbReference type="Proteomes" id="UP000657200"/>
    </source>
</evidence>
<dbReference type="Proteomes" id="UP000657200">
    <property type="component" value="Unassembled WGS sequence"/>
</dbReference>